<dbReference type="Proteomes" id="UP000515955">
    <property type="component" value="Chromosome"/>
</dbReference>
<gene>
    <name evidence="2" type="ORF">H9L12_10785</name>
</gene>
<sequence length="244" mass="24081">MKFTRIVSVAALAVAIAACKFGDGESRDPGPEVDRSYTVGAFQKITVAGPYEVKVTSGGAAGIKAHGGQAVLDETDVVVDDGVLKIVPKKKNGIRWNWGDRKGKVTFEVTGAGALQGATIAGSGGIAIDQSNAASFKGEVAGSGDLSIGKLETGDSEFSIAGSGSVQGAGKAQRVKINIAGSGDVDLPGLIATDADVSIAGSGNVAAHATGTAKVSIMGSGDVAITGGAKCNVTKNGSGNVTCS</sequence>
<keyword evidence="3" id="KW-1185">Reference proteome</keyword>
<name>A0A7G9SA59_9SPHN</name>
<protein>
    <submittedName>
        <fullName evidence="2">DUF2807 domain-containing protein</fullName>
    </submittedName>
</protein>
<dbReference type="KEGG" id="srhi:H9L12_10785"/>
<dbReference type="PROSITE" id="PS51257">
    <property type="entry name" value="PROKAR_LIPOPROTEIN"/>
    <property type="match status" value="1"/>
</dbReference>
<dbReference type="Pfam" id="PF10988">
    <property type="entry name" value="DUF2807"/>
    <property type="match status" value="1"/>
</dbReference>
<evidence type="ECO:0000313" key="2">
    <source>
        <dbReference type="EMBL" id="QNN64734.1"/>
    </source>
</evidence>
<reference evidence="2 3" key="1">
    <citation type="submission" date="2020-08" db="EMBL/GenBank/DDBJ databases">
        <title>Genome sequence of Sphingomonas rhizophila KACC 19189T.</title>
        <authorList>
            <person name="Hyun D.-W."/>
            <person name="Bae J.-W."/>
        </authorList>
    </citation>
    <scope>NUCLEOTIDE SEQUENCE [LARGE SCALE GENOMIC DNA]</scope>
    <source>
        <strain evidence="2 3">KACC 19189</strain>
    </source>
</reference>
<dbReference type="InterPro" id="IPR021255">
    <property type="entry name" value="DUF2807"/>
</dbReference>
<evidence type="ECO:0000313" key="3">
    <source>
        <dbReference type="Proteomes" id="UP000515955"/>
    </source>
</evidence>
<dbReference type="AlphaFoldDB" id="A0A7G9SA59"/>
<feature type="domain" description="Putative auto-transporter adhesin head GIN" evidence="1">
    <location>
        <begin position="41"/>
        <end position="228"/>
    </location>
</feature>
<dbReference type="RefSeq" id="WP_187541733.1">
    <property type="nucleotide sequence ID" value="NZ_CP060717.1"/>
</dbReference>
<proteinExistence type="predicted"/>
<evidence type="ECO:0000259" key="1">
    <source>
        <dbReference type="Pfam" id="PF10988"/>
    </source>
</evidence>
<dbReference type="EMBL" id="CP060717">
    <property type="protein sequence ID" value="QNN64734.1"/>
    <property type="molecule type" value="Genomic_DNA"/>
</dbReference>
<dbReference type="Gene3D" id="2.160.20.120">
    <property type="match status" value="1"/>
</dbReference>
<organism evidence="2 3">
    <name type="scientific">Sphingomonas rhizophila</name>
    <dbReference type="NCBI Taxonomy" id="2071607"/>
    <lineage>
        <taxon>Bacteria</taxon>
        <taxon>Pseudomonadati</taxon>
        <taxon>Pseudomonadota</taxon>
        <taxon>Alphaproteobacteria</taxon>
        <taxon>Sphingomonadales</taxon>
        <taxon>Sphingomonadaceae</taxon>
        <taxon>Sphingomonas</taxon>
    </lineage>
</organism>
<accession>A0A7G9SA59</accession>